<protein>
    <submittedName>
        <fullName evidence="2">Uncharacterized protein</fullName>
    </submittedName>
</protein>
<evidence type="ECO:0000313" key="3">
    <source>
        <dbReference type="Proteomes" id="UP001054945"/>
    </source>
</evidence>
<comment type="caution">
    <text evidence="2">The sequence shown here is derived from an EMBL/GenBank/DDBJ whole genome shotgun (WGS) entry which is preliminary data.</text>
</comment>
<proteinExistence type="predicted"/>
<accession>A0AAV4QZD0</accession>
<reference evidence="2 3" key="1">
    <citation type="submission" date="2021-06" db="EMBL/GenBank/DDBJ databases">
        <title>Caerostris extrusa draft genome.</title>
        <authorList>
            <person name="Kono N."/>
            <person name="Arakawa K."/>
        </authorList>
    </citation>
    <scope>NUCLEOTIDE SEQUENCE [LARGE SCALE GENOMIC DNA]</scope>
</reference>
<organism evidence="2 3">
    <name type="scientific">Caerostris extrusa</name>
    <name type="common">Bark spider</name>
    <name type="synonym">Caerostris bankana</name>
    <dbReference type="NCBI Taxonomy" id="172846"/>
    <lineage>
        <taxon>Eukaryota</taxon>
        <taxon>Metazoa</taxon>
        <taxon>Ecdysozoa</taxon>
        <taxon>Arthropoda</taxon>
        <taxon>Chelicerata</taxon>
        <taxon>Arachnida</taxon>
        <taxon>Araneae</taxon>
        <taxon>Araneomorphae</taxon>
        <taxon>Entelegynae</taxon>
        <taxon>Araneoidea</taxon>
        <taxon>Araneidae</taxon>
        <taxon>Caerostris</taxon>
    </lineage>
</organism>
<name>A0AAV4QZD0_CAEEX</name>
<dbReference type="AlphaFoldDB" id="A0AAV4QZD0"/>
<sequence length="134" mass="15185">MLGACLVRLIKSNHPHTSAVRNLFPRGSLRRCITRPNNRTHTNSNTLGDFHETEQDQNVQHATPDRFLGNHNPPPSLSPGDEHSVVIHMQMVISRNLFSYHPDIMTSADAHSRLTKKSIVRLIYSLFLVLIISE</sequence>
<gene>
    <name evidence="2" type="ORF">CEXT_796531</name>
</gene>
<keyword evidence="3" id="KW-1185">Reference proteome</keyword>
<evidence type="ECO:0000256" key="1">
    <source>
        <dbReference type="SAM" id="MobiDB-lite"/>
    </source>
</evidence>
<evidence type="ECO:0000313" key="2">
    <source>
        <dbReference type="EMBL" id="GIY13407.1"/>
    </source>
</evidence>
<dbReference type="Proteomes" id="UP001054945">
    <property type="component" value="Unassembled WGS sequence"/>
</dbReference>
<feature type="region of interest" description="Disordered" evidence="1">
    <location>
        <begin position="54"/>
        <end position="81"/>
    </location>
</feature>
<dbReference type="EMBL" id="BPLR01006934">
    <property type="protein sequence ID" value="GIY13407.1"/>
    <property type="molecule type" value="Genomic_DNA"/>
</dbReference>